<gene>
    <name evidence="2" type="ORF">PITG_17310</name>
</gene>
<evidence type="ECO:0000313" key="2">
    <source>
        <dbReference type="EMBL" id="EEY66752.1"/>
    </source>
</evidence>
<organism evidence="2 3">
    <name type="scientific">Phytophthora infestans (strain T30-4)</name>
    <name type="common">Potato late blight agent</name>
    <dbReference type="NCBI Taxonomy" id="403677"/>
    <lineage>
        <taxon>Eukaryota</taxon>
        <taxon>Sar</taxon>
        <taxon>Stramenopiles</taxon>
        <taxon>Oomycota</taxon>
        <taxon>Peronosporomycetes</taxon>
        <taxon>Peronosporales</taxon>
        <taxon>Peronosporaceae</taxon>
        <taxon>Phytophthora</taxon>
    </lineage>
</organism>
<dbReference type="GeneID" id="9466547"/>
<dbReference type="InParanoid" id="D0NVS1"/>
<proteinExistence type="predicted"/>
<sequence length="109" mass="11972">MRLASMVFTPVIAISFASCSVAEFDQTKILMNELPAHSHVSARGIFLRTPQENEAVAEKRAPNFNLAELKKGDTLNNWPKISWAILGCRKLHSSGGNITSILCLKLMSS</sequence>
<dbReference type="Proteomes" id="UP000006643">
    <property type="component" value="Unassembled WGS sequence"/>
</dbReference>
<dbReference type="RefSeq" id="XP_002896817.1">
    <property type="nucleotide sequence ID" value="XM_002896771.1"/>
</dbReference>
<dbReference type="PROSITE" id="PS51257">
    <property type="entry name" value="PROKAR_LIPOPROTEIN"/>
    <property type="match status" value="1"/>
</dbReference>
<name>D0NVS1_PHYIT</name>
<dbReference type="AlphaFoldDB" id="D0NVS1"/>
<accession>D0NVS1</accession>
<evidence type="ECO:0000313" key="3">
    <source>
        <dbReference type="Proteomes" id="UP000006643"/>
    </source>
</evidence>
<dbReference type="EMBL" id="DS028170">
    <property type="protein sequence ID" value="EEY66752.1"/>
    <property type="molecule type" value="Genomic_DNA"/>
</dbReference>
<feature type="signal peptide" evidence="1">
    <location>
        <begin position="1"/>
        <end position="22"/>
    </location>
</feature>
<keyword evidence="1" id="KW-0732">Signal</keyword>
<evidence type="ECO:0000256" key="1">
    <source>
        <dbReference type="SAM" id="SignalP"/>
    </source>
</evidence>
<feature type="chain" id="PRO_5003012431" evidence="1">
    <location>
        <begin position="23"/>
        <end position="109"/>
    </location>
</feature>
<keyword evidence="3" id="KW-1185">Reference proteome</keyword>
<protein>
    <submittedName>
        <fullName evidence="2">Secreted RxLR effector peptide protein, putative</fullName>
    </submittedName>
</protein>
<dbReference type="VEuPathDB" id="FungiDB:PITG_17310"/>
<dbReference type="HOGENOM" id="CLU_2189112_0_0_1"/>
<reference evidence="3" key="1">
    <citation type="journal article" date="2009" name="Nature">
        <title>Genome sequence and analysis of the Irish potato famine pathogen Phytophthora infestans.</title>
        <authorList>
            <consortium name="The Broad Institute Genome Sequencing Platform"/>
            <person name="Haas B.J."/>
            <person name="Kamoun S."/>
            <person name="Zody M.C."/>
            <person name="Jiang R.H."/>
            <person name="Handsaker R.E."/>
            <person name="Cano L.M."/>
            <person name="Grabherr M."/>
            <person name="Kodira C.D."/>
            <person name="Raffaele S."/>
            <person name="Torto-Alalibo T."/>
            <person name="Bozkurt T.O."/>
            <person name="Ah-Fong A.M."/>
            <person name="Alvarado L."/>
            <person name="Anderson V.L."/>
            <person name="Armstrong M.R."/>
            <person name="Avrova A."/>
            <person name="Baxter L."/>
            <person name="Beynon J."/>
            <person name="Boevink P.C."/>
            <person name="Bollmann S.R."/>
            <person name="Bos J.I."/>
            <person name="Bulone V."/>
            <person name="Cai G."/>
            <person name="Cakir C."/>
            <person name="Carrington J.C."/>
            <person name="Chawner M."/>
            <person name="Conti L."/>
            <person name="Costanzo S."/>
            <person name="Ewan R."/>
            <person name="Fahlgren N."/>
            <person name="Fischbach M.A."/>
            <person name="Fugelstad J."/>
            <person name="Gilroy E.M."/>
            <person name="Gnerre S."/>
            <person name="Green P.J."/>
            <person name="Grenville-Briggs L.J."/>
            <person name="Griffith J."/>
            <person name="Grunwald N.J."/>
            <person name="Horn K."/>
            <person name="Horner N.R."/>
            <person name="Hu C.H."/>
            <person name="Huitema E."/>
            <person name="Jeong D.H."/>
            <person name="Jones A.M."/>
            <person name="Jones J.D."/>
            <person name="Jones R.W."/>
            <person name="Karlsson E.K."/>
            <person name="Kunjeti S.G."/>
            <person name="Lamour K."/>
            <person name="Liu Z."/>
            <person name="Ma L."/>
            <person name="Maclean D."/>
            <person name="Chibucos M.C."/>
            <person name="McDonald H."/>
            <person name="McWalters J."/>
            <person name="Meijer H.J."/>
            <person name="Morgan W."/>
            <person name="Morris P.F."/>
            <person name="Munro C.A."/>
            <person name="O'Neill K."/>
            <person name="Ospina-Giraldo M."/>
            <person name="Pinzon A."/>
            <person name="Pritchard L."/>
            <person name="Ramsahoye B."/>
            <person name="Ren Q."/>
            <person name="Restrepo S."/>
            <person name="Roy S."/>
            <person name="Sadanandom A."/>
            <person name="Savidor A."/>
            <person name="Schornack S."/>
            <person name="Schwartz D.C."/>
            <person name="Schumann U.D."/>
            <person name="Schwessinger B."/>
            <person name="Seyer L."/>
            <person name="Sharpe T."/>
            <person name="Silvar C."/>
            <person name="Song J."/>
            <person name="Studholme D.J."/>
            <person name="Sykes S."/>
            <person name="Thines M."/>
            <person name="van de Vondervoort P.J."/>
            <person name="Phuntumart V."/>
            <person name="Wawra S."/>
            <person name="Weide R."/>
            <person name="Win J."/>
            <person name="Young C."/>
            <person name="Zhou S."/>
            <person name="Fry W."/>
            <person name="Meyers B.C."/>
            <person name="van West P."/>
            <person name="Ristaino J."/>
            <person name="Govers F."/>
            <person name="Birch P.R."/>
            <person name="Whisson S.C."/>
            <person name="Judelson H.S."/>
            <person name="Nusbaum C."/>
        </authorList>
    </citation>
    <scope>NUCLEOTIDE SEQUENCE [LARGE SCALE GENOMIC DNA]</scope>
    <source>
        <strain evidence="3">T30-4</strain>
    </source>
</reference>
<dbReference type="KEGG" id="pif:PITG_17310"/>